<sequence length="66" mass="7974">MERRCDIRENRRKPKKTLRTWMRSLTNARLGVDRRKGKDQRTLHDRRNPSPRSMLTKEELADLLGE</sequence>
<gene>
    <name evidence="2" type="ORF">DGMP_33260</name>
</gene>
<feature type="compositionally biased region" description="Basic and acidic residues" evidence="1">
    <location>
        <begin position="31"/>
        <end position="48"/>
    </location>
</feature>
<evidence type="ECO:0000256" key="1">
    <source>
        <dbReference type="SAM" id="MobiDB-lite"/>
    </source>
</evidence>
<evidence type="ECO:0000313" key="3">
    <source>
        <dbReference type="Proteomes" id="UP000826725"/>
    </source>
</evidence>
<dbReference type="EMBL" id="AP024086">
    <property type="protein sequence ID" value="BCL62633.1"/>
    <property type="molecule type" value="Genomic_DNA"/>
</dbReference>
<dbReference type="KEGG" id="dbk:DGMP_33260"/>
<reference evidence="2" key="1">
    <citation type="submission" date="2020-09" db="EMBL/GenBank/DDBJ databases">
        <title>Desulfogranum mesoprofundum gen. nov., sp. nov., a novel mesophilic, sulfate-reducing chemolithoautotroph isolated from a deep-sea hydrothermal vent chimney in the Suiyo Seamount.</title>
        <authorList>
            <person name="Hashimoto Y."/>
            <person name="Nakagawa S."/>
        </authorList>
    </citation>
    <scope>NUCLEOTIDE SEQUENCE</scope>
    <source>
        <strain evidence="2">KT2</strain>
    </source>
</reference>
<feature type="region of interest" description="Disordered" evidence="1">
    <location>
        <begin position="26"/>
        <end position="66"/>
    </location>
</feature>
<keyword evidence="3" id="KW-1185">Reference proteome</keyword>
<name>A0A8D5FP05_9BACT</name>
<dbReference type="AlphaFoldDB" id="A0A8D5FP05"/>
<evidence type="ECO:0000313" key="2">
    <source>
        <dbReference type="EMBL" id="BCL62633.1"/>
    </source>
</evidence>
<accession>A0A8D5FP05</accession>
<dbReference type="Proteomes" id="UP000826725">
    <property type="component" value="Chromosome"/>
</dbReference>
<organism evidence="2 3">
    <name type="scientific">Desulfomarina profundi</name>
    <dbReference type="NCBI Taxonomy" id="2772557"/>
    <lineage>
        <taxon>Bacteria</taxon>
        <taxon>Pseudomonadati</taxon>
        <taxon>Thermodesulfobacteriota</taxon>
        <taxon>Desulfobulbia</taxon>
        <taxon>Desulfobulbales</taxon>
        <taxon>Desulfobulbaceae</taxon>
        <taxon>Desulfomarina</taxon>
    </lineage>
</organism>
<protein>
    <submittedName>
        <fullName evidence="2">Uncharacterized protein</fullName>
    </submittedName>
</protein>
<proteinExistence type="predicted"/>